<protein>
    <submittedName>
        <fullName evidence="3">Glycosyltransferase</fullName>
    </submittedName>
</protein>
<dbReference type="Gene3D" id="3.40.50.2000">
    <property type="entry name" value="Glycogen Phosphorylase B"/>
    <property type="match status" value="2"/>
</dbReference>
<accession>A0ABS3AVJ5</accession>
<dbReference type="InterPro" id="IPR001296">
    <property type="entry name" value="Glyco_trans_1"/>
</dbReference>
<gene>
    <name evidence="3" type="ORF">JYT19_00570</name>
</gene>
<comment type="caution">
    <text evidence="3">The sequence shown here is derived from an EMBL/GenBank/DDBJ whole genome shotgun (WGS) entry which is preliminary data.</text>
</comment>
<evidence type="ECO:0000313" key="4">
    <source>
        <dbReference type="Proteomes" id="UP000765003"/>
    </source>
</evidence>
<dbReference type="Pfam" id="PF13439">
    <property type="entry name" value="Glyco_transf_4"/>
    <property type="match status" value="1"/>
</dbReference>
<dbReference type="PANTHER" id="PTHR45947">
    <property type="entry name" value="SULFOQUINOVOSYL TRANSFERASE SQD2"/>
    <property type="match status" value="1"/>
</dbReference>
<dbReference type="InterPro" id="IPR050194">
    <property type="entry name" value="Glycosyltransferase_grp1"/>
</dbReference>
<organism evidence="3 4">
    <name type="scientific">Sulfobacillus acidophilus</name>
    <dbReference type="NCBI Taxonomy" id="53633"/>
    <lineage>
        <taxon>Bacteria</taxon>
        <taxon>Bacillati</taxon>
        <taxon>Bacillota</taxon>
        <taxon>Clostridia</taxon>
        <taxon>Eubacteriales</taxon>
        <taxon>Clostridiales Family XVII. Incertae Sedis</taxon>
        <taxon>Sulfobacillus</taxon>
    </lineage>
</organism>
<reference evidence="3" key="1">
    <citation type="submission" date="2021-02" db="EMBL/GenBank/DDBJ databases">
        <title>Activity-based single-cell genomes from oceanic crustal fluid captures similar information to metagenomic and metatranscriptomic surveys with orders of magnitude less sampling.</title>
        <authorList>
            <person name="D'Angelo T.S."/>
            <person name="Orcutt B.N."/>
        </authorList>
    </citation>
    <scope>NUCLEOTIDE SEQUENCE [LARGE SCALE GENOMIC DNA]</scope>
    <source>
        <strain evidence="3">AH-315-E05</strain>
    </source>
</reference>
<evidence type="ECO:0000259" key="2">
    <source>
        <dbReference type="Pfam" id="PF13439"/>
    </source>
</evidence>
<name>A0ABS3AVJ5_9FIRM</name>
<feature type="domain" description="Glycosyltransferase subfamily 4-like N-terminal" evidence="2">
    <location>
        <begin position="15"/>
        <end position="188"/>
    </location>
</feature>
<proteinExistence type="predicted"/>
<dbReference type="Pfam" id="PF00534">
    <property type="entry name" value="Glycos_transf_1"/>
    <property type="match status" value="1"/>
</dbReference>
<sequence length="398" mass="44801">MKIAFFSDVYYPYTSGVVTSIINFSKKLNDRGHKVCLFTSEYDENNTNPSPKLEVYRLKSTSAFSNYPGFKTVSPLSFIKCFKAIKKIKPDIIHVHTPTALGWFAYFCGKILKIPVVNTYHTLLGDIGQCVSILKYCKPSTIEKLISFYTRFYYNKSQVIISPSQPIKNYLQSIGIKKPINIVSNGVNFNTFKKIDTQKTAGIKFIHVGRLSFEKNVDVILKSFKKALCSLPSSKLIIVGSGPDELKLKNLAKSLKIDNSIDFVGRLENNLLYKVYSNADIFITASTIETEGIVLLEAMSCGLCVIGVDKLAIPYIIKHNENGLIAQPFCHNEIAKHMVTLGLDKNLRDAFSLESLKKVKQFNLDFSIKKIENSYMQAIKIYSPSLGFDTVKRISKID</sequence>
<dbReference type="PANTHER" id="PTHR45947:SF3">
    <property type="entry name" value="SULFOQUINOVOSYL TRANSFERASE SQD2"/>
    <property type="match status" value="1"/>
</dbReference>
<dbReference type="EMBL" id="JAFITA010000005">
    <property type="protein sequence ID" value="MBN4077385.1"/>
    <property type="molecule type" value="Genomic_DNA"/>
</dbReference>
<dbReference type="Proteomes" id="UP000765003">
    <property type="component" value="Unassembled WGS sequence"/>
</dbReference>
<evidence type="ECO:0000259" key="1">
    <source>
        <dbReference type="Pfam" id="PF00534"/>
    </source>
</evidence>
<feature type="domain" description="Glycosyl transferase family 1" evidence="1">
    <location>
        <begin position="196"/>
        <end position="352"/>
    </location>
</feature>
<dbReference type="InterPro" id="IPR028098">
    <property type="entry name" value="Glyco_trans_4-like_N"/>
</dbReference>
<dbReference type="SUPFAM" id="SSF53756">
    <property type="entry name" value="UDP-Glycosyltransferase/glycogen phosphorylase"/>
    <property type="match status" value="1"/>
</dbReference>
<keyword evidence="4" id="KW-1185">Reference proteome</keyword>
<evidence type="ECO:0000313" key="3">
    <source>
        <dbReference type="EMBL" id="MBN4077385.1"/>
    </source>
</evidence>